<dbReference type="NCBIfam" id="TIGR01730">
    <property type="entry name" value="RND_mfp"/>
    <property type="match status" value="1"/>
</dbReference>
<dbReference type="AlphaFoldDB" id="A0A128F512"/>
<dbReference type="Proteomes" id="UP000071641">
    <property type="component" value="Unassembled WGS sequence"/>
</dbReference>
<dbReference type="PANTHER" id="PTHR30469:SF20">
    <property type="entry name" value="EFFLUX RND TRANSPORTER PERIPLASMIC ADAPTOR SUBUNIT"/>
    <property type="match status" value="1"/>
</dbReference>
<dbReference type="GO" id="GO:1990281">
    <property type="term" value="C:efflux pump complex"/>
    <property type="evidence" value="ECO:0007669"/>
    <property type="project" value="TreeGrafter"/>
</dbReference>
<feature type="coiled-coil region" evidence="2">
    <location>
        <begin position="122"/>
        <end position="149"/>
    </location>
</feature>
<gene>
    <name evidence="3" type="primary">srpA</name>
    <name evidence="3" type="ORF">GCE9029_02878</name>
</gene>
<dbReference type="Gene3D" id="2.40.420.20">
    <property type="match status" value="1"/>
</dbReference>
<evidence type="ECO:0000313" key="3">
    <source>
        <dbReference type="EMBL" id="CZF81872.1"/>
    </source>
</evidence>
<dbReference type="SUPFAM" id="SSF111369">
    <property type="entry name" value="HlyD-like secretion proteins"/>
    <property type="match status" value="1"/>
</dbReference>
<keyword evidence="4" id="KW-1185">Reference proteome</keyword>
<dbReference type="Gene3D" id="2.40.30.170">
    <property type="match status" value="1"/>
</dbReference>
<protein>
    <submittedName>
        <fullName evidence="3">Solvent efflux pump periplasmic linker SrpA</fullName>
    </submittedName>
</protein>
<dbReference type="RefSeq" id="WP_062664048.1">
    <property type="nucleotide sequence ID" value="NZ_FIZX01000002.1"/>
</dbReference>
<dbReference type="STRING" id="1796497.GCE9029_02878"/>
<evidence type="ECO:0000313" key="4">
    <source>
        <dbReference type="Proteomes" id="UP000071641"/>
    </source>
</evidence>
<dbReference type="Gene3D" id="1.10.287.470">
    <property type="entry name" value="Helix hairpin bin"/>
    <property type="match status" value="1"/>
</dbReference>
<keyword evidence="2" id="KW-0175">Coiled coil</keyword>
<sequence>MKVKTLTAAVIGALMLTGCQTEEQNVTASPLYVSTVQVDAPVKNQFRTFKGEVVPAEKTPIAFRSTGELREVYVKAGDHVEAGQVIARLDDNAVRQTYNDAKARYTLASRQLERGRGLRSNEMISEAELDELQANAQLARAQFALAQNQLKYTELKAPFTGTVSDVPKERFERVQAGEPVVNLYQDDKVYVQIELSDNLLSMINPTGERIPYTPQVTFSGIDGDYQMGYLEHTSEPNAQTGSYEMWLSMAQVSPEILPGTTATVSVDMVQAGISAVDGYKVPMTVLQAGDEKGRFFVWKLKDDQVNRIEVAVTEVTGDGAIVASGISEGDILVNSNLRKLREGRKVEATENSNG</sequence>
<evidence type="ECO:0000256" key="2">
    <source>
        <dbReference type="SAM" id="Coils"/>
    </source>
</evidence>
<dbReference type="GO" id="GO:0015562">
    <property type="term" value="F:efflux transmembrane transporter activity"/>
    <property type="evidence" value="ECO:0007669"/>
    <property type="project" value="TreeGrafter"/>
</dbReference>
<proteinExistence type="inferred from homology"/>
<reference evidence="4" key="1">
    <citation type="submission" date="2016-02" db="EMBL/GenBank/DDBJ databases">
        <authorList>
            <person name="Rodrigo-Torres Lidia"/>
            <person name="Arahal R.David."/>
        </authorList>
    </citation>
    <scope>NUCLEOTIDE SEQUENCE [LARGE SCALE GENOMIC DNA]</scope>
    <source>
        <strain evidence="4">CECT 9029</strain>
    </source>
</reference>
<dbReference type="PANTHER" id="PTHR30469">
    <property type="entry name" value="MULTIDRUG RESISTANCE PROTEIN MDTA"/>
    <property type="match status" value="1"/>
</dbReference>
<dbReference type="InterPro" id="IPR006143">
    <property type="entry name" value="RND_pump_MFP"/>
</dbReference>
<accession>A0A128F512</accession>
<name>A0A128F512_9GAMM</name>
<organism evidence="3 4">
    <name type="scientific">Grimontia celer</name>
    <dbReference type="NCBI Taxonomy" id="1796497"/>
    <lineage>
        <taxon>Bacteria</taxon>
        <taxon>Pseudomonadati</taxon>
        <taxon>Pseudomonadota</taxon>
        <taxon>Gammaproteobacteria</taxon>
        <taxon>Vibrionales</taxon>
        <taxon>Vibrionaceae</taxon>
        <taxon>Grimontia</taxon>
    </lineage>
</organism>
<comment type="similarity">
    <text evidence="1">Belongs to the membrane fusion protein (MFP) (TC 8.A.1) family.</text>
</comment>
<dbReference type="PROSITE" id="PS51257">
    <property type="entry name" value="PROKAR_LIPOPROTEIN"/>
    <property type="match status" value="1"/>
</dbReference>
<dbReference type="OrthoDB" id="2110899at2"/>
<dbReference type="EMBL" id="FIZX01000002">
    <property type="protein sequence ID" value="CZF81872.1"/>
    <property type="molecule type" value="Genomic_DNA"/>
</dbReference>
<dbReference type="Gene3D" id="2.40.50.100">
    <property type="match status" value="1"/>
</dbReference>
<evidence type="ECO:0000256" key="1">
    <source>
        <dbReference type="ARBA" id="ARBA00009477"/>
    </source>
</evidence>